<proteinExistence type="predicted"/>
<organism evidence="1 2">
    <name type="scientific">Cuscuta australis</name>
    <dbReference type="NCBI Taxonomy" id="267555"/>
    <lineage>
        <taxon>Eukaryota</taxon>
        <taxon>Viridiplantae</taxon>
        <taxon>Streptophyta</taxon>
        <taxon>Embryophyta</taxon>
        <taxon>Tracheophyta</taxon>
        <taxon>Spermatophyta</taxon>
        <taxon>Magnoliopsida</taxon>
        <taxon>eudicotyledons</taxon>
        <taxon>Gunneridae</taxon>
        <taxon>Pentapetalae</taxon>
        <taxon>asterids</taxon>
        <taxon>lamiids</taxon>
        <taxon>Solanales</taxon>
        <taxon>Convolvulaceae</taxon>
        <taxon>Cuscuteae</taxon>
        <taxon>Cuscuta</taxon>
        <taxon>Cuscuta subgen. Grammica</taxon>
        <taxon>Cuscuta sect. Cleistogrammica</taxon>
    </lineage>
</organism>
<reference evidence="1 2" key="1">
    <citation type="submission" date="2018-06" db="EMBL/GenBank/DDBJ databases">
        <title>The Genome of Cuscuta australis (Dodder) Provides Insight into the Evolution of Plant Parasitism.</title>
        <authorList>
            <person name="Liu H."/>
        </authorList>
    </citation>
    <scope>NUCLEOTIDE SEQUENCE [LARGE SCALE GENOMIC DNA]</scope>
    <source>
        <strain evidence="2">cv. Yunnan</strain>
        <tissue evidence="1">Vines</tissue>
    </source>
</reference>
<name>A0A328DHA0_9ASTE</name>
<gene>
    <name evidence="1" type="ORF">DM860_014115</name>
</gene>
<evidence type="ECO:0000313" key="2">
    <source>
        <dbReference type="Proteomes" id="UP000249390"/>
    </source>
</evidence>
<evidence type="ECO:0000313" key="1">
    <source>
        <dbReference type="EMBL" id="RAL43978.1"/>
    </source>
</evidence>
<dbReference type="AlphaFoldDB" id="A0A328DHA0"/>
<accession>A0A328DHA0</accession>
<protein>
    <submittedName>
        <fullName evidence="1">Uncharacterized protein</fullName>
    </submittedName>
</protein>
<keyword evidence="2" id="KW-1185">Reference proteome</keyword>
<comment type="caution">
    <text evidence="1">The sequence shown here is derived from an EMBL/GenBank/DDBJ whole genome shotgun (WGS) entry which is preliminary data.</text>
</comment>
<dbReference type="Proteomes" id="UP000249390">
    <property type="component" value="Unassembled WGS sequence"/>
</dbReference>
<dbReference type="EMBL" id="NQVE01000150">
    <property type="protein sequence ID" value="RAL43978.1"/>
    <property type="molecule type" value="Genomic_DNA"/>
</dbReference>
<sequence>MTRPASRLGNAAGGRCLTLSRRENRLHAVGRERNNPGSFGAVGETRLGDSVTTVVPDGVELVRRSIGGQPLVHRKRLLATVLVDSGDGDLDVVTVPAVVRAGPVGGEVHEADRPSQTRAAPAEDVQIPPLEVVVIRAHKPAPGLEVVDPDPIAAGVVESQRDVRIRSGFQD</sequence>